<feature type="transmembrane region" description="Helical" evidence="6">
    <location>
        <begin position="112"/>
        <end position="140"/>
    </location>
</feature>
<feature type="transmembrane region" description="Helical" evidence="6">
    <location>
        <begin position="6"/>
        <end position="27"/>
    </location>
</feature>
<dbReference type="InterPro" id="IPR001123">
    <property type="entry name" value="LeuE-type"/>
</dbReference>
<feature type="transmembrane region" description="Helical" evidence="6">
    <location>
        <begin position="192"/>
        <end position="209"/>
    </location>
</feature>
<comment type="subcellular location">
    <subcellularLocation>
        <location evidence="1">Cell membrane</location>
        <topology evidence="1">Multi-pass membrane protein</topology>
    </subcellularLocation>
</comment>
<dbReference type="Proteomes" id="UP000553034">
    <property type="component" value="Unassembled WGS sequence"/>
</dbReference>
<evidence type="ECO:0000256" key="2">
    <source>
        <dbReference type="ARBA" id="ARBA00022475"/>
    </source>
</evidence>
<name>A0A840EWJ7_9FLAO</name>
<evidence type="ECO:0000313" key="8">
    <source>
        <dbReference type="Proteomes" id="UP000553034"/>
    </source>
</evidence>
<dbReference type="RefSeq" id="WP_183476529.1">
    <property type="nucleotide sequence ID" value="NZ_JACIFO010000002.1"/>
</dbReference>
<sequence>MFQDIVAGIPLGILLAFLLGPVFFLLLETAALKGIRAAIFFDIGVIFADIVFLLIAYFSTSKLLNRIKDEPALFIFGGSILVVYGFITFIKQKKEVPHTDLKEFKKLKKSDVFGLIVKGFLLNFVNIGVLGFWLGLIIAFGPAMDMNPQRLLVFFTSIIITYFLIDMLKIILAKRLNHKLTPTRIYKLKRSISVVIIVCGLIMMSKGIFPTGIDKFEHSVEQIIPLDSLD</sequence>
<proteinExistence type="predicted"/>
<reference evidence="7 8" key="1">
    <citation type="submission" date="2020-08" db="EMBL/GenBank/DDBJ databases">
        <title>Genomic Encyclopedia of Type Strains, Phase IV (KMG-IV): sequencing the most valuable type-strain genomes for metagenomic binning, comparative biology and taxonomic classification.</title>
        <authorList>
            <person name="Goeker M."/>
        </authorList>
    </citation>
    <scope>NUCLEOTIDE SEQUENCE [LARGE SCALE GENOMIC DNA]</scope>
    <source>
        <strain evidence="7 8">DSM 29568</strain>
    </source>
</reference>
<dbReference type="EMBL" id="JACIFO010000002">
    <property type="protein sequence ID" value="MBB4118444.1"/>
    <property type="molecule type" value="Genomic_DNA"/>
</dbReference>
<dbReference type="AlphaFoldDB" id="A0A840EWJ7"/>
<keyword evidence="5 6" id="KW-0472">Membrane</keyword>
<feature type="transmembrane region" description="Helical" evidence="6">
    <location>
        <begin position="72"/>
        <end position="91"/>
    </location>
</feature>
<dbReference type="GO" id="GO:0005886">
    <property type="term" value="C:plasma membrane"/>
    <property type="evidence" value="ECO:0007669"/>
    <property type="project" value="UniProtKB-SubCell"/>
</dbReference>
<gene>
    <name evidence="7" type="ORF">GGR32_000718</name>
</gene>
<keyword evidence="8" id="KW-1185">Reference proteome</keyword>
<feature type="transmembrane region" description="Helical" evidence="6">
    <location>
        <begin position="152"/>
        <end position="172"/>
    </location>
</feature>
<evidence type="ECO:0000256" key="1">
    <source>
        <dbReference type="ARBA" id="ARBA00004651"/>
    </source>
</evidence>
<evidence type="ECO:0000256" key="4">
    <source>
        <dbReference type="ARBA" id="ARBA00022989"/>
    </source>
</evidence>
<dbReference type="PANTHER" id="PTHR30086">
    <property type="entry name" value="ARGININE EXPORTER PROTEIN ARGO"/>
    <property type="match status" value="1"/>
</dbReference>
<comment type="caution">
    <text evidence="7">The sequence shown here is derived from an EMBL/GenBank/DDBJ whole genome shotgun (WGS) entry which is preliminary data.</text>
</comment>
<evidence type="ECO:0000256" key="6">
    <source>
        <dbReference type="SAM" id="Phobius"/>
    </source>
</evidence>
<keyword evidence="4 6" id="KW-1133">Transmembrane helix</keyword>
<dbReference type="PANTHER" id="PTHR30086:SF20">
    <property type="entry name" value="ARGININE EXPORTER PROTEIN ARGO-RELATED"/>
    <property type="match status" value="1"/>
</dbReference>
<dbReference type="GO" id="GO:0015171">
    <property type="term" value="F:amino acid transmembrane transporter activity"/>
    <property type="evidence" value="ECO:0007669"/>
    <property type="project" value="TreeGrafter"/>
</dbReference>
<feature type="transmembrane region" description="Helical" evidence="6">
    <location>
        <begin position="39"/>
        <end position="60"/>
    </location>
</feature>
<evidence type="ECO:0000256" key="5">
    <source>
        <dbReference type="ARBA" id="ARBA00023136"/>
    </source>
</evidence>
<accession>A0A840EWJ7</accession>
<keyword evidence="2" id="KW-1003">Cell membrane</keyword>
<protein>
    <submittedName>
        <fullName evidence="7">Threonine/homoserine/homoserine lactone efflux protein</fullName>
    </submittedName>
</protein>
<organism evidence="7 8">
    <name type="scientific">Mesonia hippocampi</name>
    <dbReference type="NCBI Taxonomy" id="1628250"/>
    <lineage>
        <taxon>Bacteria</taxon>
        <taxon>Pseudomonadati</taxon>
        <taxon>Bacteroidota</taxon>
        <taxon>Flavobacteriia</taxon>
        <taxon>Flavobacteriales</taxon>
        <taxon>Flavobacteriaceae</taxon>
        <taxon>Mesonia</taxon>
    </lineage>
</organism>
<evidence type="ECO:0000313" key="7">
    <source>
        <dbReference type="EMBL" id="MBB4118444.1"/>
    </source>
</evidence>
<evidence type="ECO:0000256" key="3">
    <source>
        <dbReference type="ARBA" id="ARBA00022692"/>
    </source>
</evidence>
<keyword evidence="3 6" id="KW-0812">Transmembrane</keyword>
<dbReference type="Pfam" id="PF01810">
    <property type="entry name" value="LysE"/>
    <property type="match status" value="1"/>
</dbReference>